<protein>
    <submittedName>
        <fullName evidence="2">Uncharacterized protein</fullName>
    </submittedName>
</protein>
<dbReference type="RefSeq" id="WP_354418139.1">
    <property type="nucleotide sequence ID" value="NZ_JBEPLM010000030.1"/>
</dbReference>
<feature type="region of interest" description="Disordered" evidence="1">
    <location>
        <begin position="166"/>
        <end position="202"/>
    </location>
</feature>
<evidence type="ECO:0000313" key="2">
    <source>
        <dbReference type="EMBL" id="MET3597776.1"/>
    </source>
</evidence>
<gene>
    <name evidence="2" type="ORF">ABID26_007202</name>
</gene>
<dbReference type="EMBL" id="JBEPLM010000030">
    <property type="protein sequence ID" value="MET3597776.1"/>
    <property type="molecule type" value="Genomic_DNA"/>
</dbReference>
<name>A0ABV2I4E4_9HYPH</name>
<dbReference type="Proteomes" id="UP001549036">
    <property type="component" value="Unassembled WGS sequence"/>
</dbReference>
<evidence type="ECO:0000313" key="3">
    <source>
        <dbReference type="Proteomes" id="UP001549036"/>
    </source>
</evidence>
<keyword evidence="3" id="KW-1185">Reference proteome</keyword>
<reference evidence="2 3" key="1">
    <citation type="submission" date="2024-06" db="EMBL/GenBank/DDBJ databases">
        <title>Genomic Encyclopedia of Type Strains, Phase IV (KMG-IV): sequencing the most valuable type-strain genomes for metagenomic binning, comparative biology and taxonomic classification.</title>
        <authorList>
            <person name="Goeker M."/>
        </authorList>
    </citation>
    <scope>NUCLEOTIDE SEQUENCE [LARGE SCALE GENOMIC DNA]</scope>
    <source>
        <strain evidence="2 3">DSM 29846</strain>
    </source>
</reference>
<evidence type="ECO:0000256" key="1">
    <source>
        <dbReference type="SAM" id="MobiDB-lite"/>
    </source>
</evidence>
<sequence length="202" mass="21264">MDAVLHKPETTPGKHAGAVGEFLAPGGLPSKAARAATTGRELVRHVAEDMLGNVVMPAVASEAAGQATEGTPYEGPSRLLGALLGNVGTAAGRAYNAPESVVRRATSEMTDADWRRALGLQNNTTGVRLTGPEAIARATNGASALPNLLRVVAGSVDGRARTAPFFAARPATRPSQTSSTRSPRRARSRIRWDRKLRRPRPM</sequence>
<proteinExistence type="predicted"/>
<accession>A0ABV2I4E4</accession>
<feature type="compositionally biased region" description="Basic residues" evidence="1">
    <location>
        <begin position="182"/>
        <end position="202"/>
    </location>
</feature>
<feature type="compositionally biased region" description="Low complexity" evidence="1">
    <location>
        <begin position="166"/>
        <end position="181"/>
    </location>
</feature>
<organism evidence="2 3">
    <name type="scientific">Mesorhizobium shonense</name>
    <dbReference type="NCBI Taxonomy" id="1209948"/>
    <lineage>
        <taxon>Bacteria</taxon>
        <taxon>Pseudomonadati</taxon>
        <taxon>Pseudomonadota</taxon>
        <taxon>Alphaproteobacteria</taxon>
        <taxon>Hyphomicrobiales</taxon>
        <taxon>Phyllobacteriaceae</taxon>
        <taxon>Mesorhizobium</taxon>
    </lineage>
</organism>
<comment type="caution">
    <text evidence="2">The sequence shown here is derived from an EMBL/GenBank/DDBJ whole genome shotgun (WGS) entry which is preliminary data.</text>
</comment>